<keyword evidence="2" id="KW-0813">Transport</keyword>
<evidence type="ECO:0000256" key="2">
    <source>
        <dbReference type="ARBA" id="ARBA00022597"/>
    </source>
</evidence>
<reference evidence="8 9" key="1">
    <citation type="submission" date="2024-08" db="EMBL/GenBank/DDBJ databases">
        <title>Gnathostoma spinigerum genome.</title>
        <authorList>
            <person name="Gonzalez-Bertolin B."/>
            <person name="Monzon S."/>
            <person name="Zaballos A."/>
            <person name="Jimenez P."/>
            <person name="Dekumyoy P."/>
            <person name="Varona S."/>
            <person name="Cuesta I."/>
            <person name="Sumanam S."/>
            <person name="Adisakwattana P."/>
            <person name="Gasser R.B."/>
            <person name="Hernandez-Gonzalez A."/>
            <person name="Young N.D."/>
            <person name="Perteguer M.J."/>
        </authorList>
    </citation>
    <scope>NUCLEOTIDE SEQUENCE [LARGE SCALE GENOMIC DNA]</scope>
    <source>
        <strain evidence="8">AL3</strain>
        <tissue evidence="8">Liver</tissue>
    </source>
</reference>
<feature type="chain" id="PRO_5044771870" evidence="7">
    <location>
        <begin position="27"/>
        <end position="121"/>
    </location>
</feature>
<evidence type="ECO:0000313" key="9">
    <source>
        <dbReference type="Proteomes" id="UP001608902"/>
    </source>
</evidence>
<feature type="signal peptide" evidence="7">
    <location>
        <begin position="1"/>
        <end position="26"/>
    </location>
</feature>
<organism evidence="8 9">
    <name type="scientific">Gnathostoma spinigerum</name>
    <dbReference type="NCBI Taxonomy" id="75299"/>
    <lineage>
        <taxon>Eukaryota</taxon>
        <taxon>Metazoa</taxon>
        <taxon>Ecdysozoa</taxon>
        <taxon>Nematoda</taxon>
        <taxon>Chromadorea</taxon>
        <taxon>Rhabditida</taxon>
        <taxon>Spirurina</taxon>
        <taxon>Gnathostomatomorpha</taxon>
        <taxon>Gnathostomatoidea</taxon>
        <taxon>Gnathostomatidae</taxon>
        <taxon>Gnathostoma</taxon>
    </lineage>
</organism>
<evidence type="ECO:0000313" key="8">
    <source>
        <dbReference type="EMBL" id="MFH4984846.1"/>
    </source>
</evidence>
<evidence type="ECO:0000256" key="4">
    <source>
        <dbReference type="ARBA" id="ARBA00022989"/>
    </source>
</evidence>
<comment type="subcellular location">
    <subcellularLocation>
        <location evidence="1">Membrane</location>
        <topology evidence="1">Multi-pass membrane protein</topology>
    </subcellularLocation>
</comment>
<proteinExistence type="predicted"/>
<dbReference type="Proteomes" id="UP001608902">
    <property type="component" value="Unassembled WGS sequence"/>
</dbReference>
<evidence type="ECO:0000256" key="3">
    <source>
        <dbReference type="ARBA" id="ARBA00022692"/>
    </source>
</evidence>
<dbReference type="AlphaFoldDB" id="A0ABD6EY49"/>
<evidence type="ECO:0000256" key="7">
    <source>
        <dbReference type="SAM" id="SignalP"/>
    </source>
</evidence>
<keyword evidence="7" id="KW-0732">Signal</keyword>
<evidence type="ECO:0000256" key="1">
    <source>
        <dbReference type="ARBA" id="ARBA00004141"/>
    </source>
</evidence>
<dbReference type="Pfam" id="PF04142">
    <property type="entry name" value="Nuc_sug_transp"/>
    <property type="match status" value="1"/>
</dbReference>
<protein>
    <submittedName>
        <fullName evidence="8">Uncharacterized protein</fullName>
    </submittedName>
</protein>
<accession>A0ABD6EY49</accession>
<feature type="transmembrane region" description="Helical" evidence="6">
    <location>
        <begin position="83"/>
        <end position="101"/>
    </location>
</feature>
<keyword evidence="5 6" id="KW-0472">Membrane</keyword>
<keyword evidence="9" id="KW-1185">Reference proteome</keyword>
<dbReference type="InterPro" id="IPR007271">
    <property type="entry name" value="Nuc_sug_transpt"/>
</dbReference>
<keyword evidence="4 6" id="KW-1133">Transmembrane helix</keyword>
<gene>
    <name evidence="8" type="ORF">AB6A40_011555</name>
</gene>
<sequence>MLKKSLSRLQWCSIATLFIGVTLAQANGYSVMKSEDNIEQNRILGFCAVFVGTILSGFAGVYFEKVLNEASTVSLWMLNVKMLLFTIPASCVAAILQAMFINRSTIVRLTSTTDDLEILCD</sequence>
<keyword evidence="3 6" id="KW-0812">Transmembrane</keyword>
<comment type="caution">
    <text evidence="8">The sequence shown here is derived from an EMBL/GenBank/DDBJ whole genome shotgun (WGS) entry which is preliminary data.</text>
</comment>
<evidence type="ECO:0000256" key="5">
    <source>
        <dbReference type="ARBA" id="ARBA00023136"/>
    </source>
</evidence>
<dbReference type="PANTHER" id="PTHR10231">
    <property type="entry name" value="NUCLEOTIDE-SUGAR TRANSMEMBRANE TRANSPORTER"/>
    <property type="match status" value="1"/>
</dbReference>
<evidence type="ECO:0000256" key="6">
    <source>
        <dbReference type="SAM" id="Phobius"/>
    </source>
</evidence>
<keyword evidence="2" id="KW-0762">Sugar transport</keyword>
<name>A0ABD6EY49_9BILA</name>
<dbReference type="GO" id="GO:0016020">
    <property type="term" value="C:membrane"/>
    <property type="evidence" value="ECO:0007669"/>
    <property type="project" value="UniProtKB-SubCell"/>
</dbReference>
<feature type="transmembrane region" description="Helical" evidence="6">
    <location>
        <begin position="43"/>
        <end position="63"/>
    </location>
</feature>
<dbReference type="EMBL" id="JBGFUD010022058">
    <property type="protein sequence ID" value="MFH4984846.1"/>
    <property type="molecule type" value="Genomic_DNA"/>
</dbReference>